<sequence length="62" mass="6954">MSVMCVAAFIHIHTSPRWNSHRKEETNNATCNTSHAKPRKAQPFTGVNVKTTGIECIEWTKG</sequence>
<dbReference type="AlphaFoldDB" id="A0A9E7F6S9"/>
<evidence type="ECO:0000313" key="3">
    <source>
        <dbReference type="Proteomes" id="UP001055439"/>
    </source>
</evidence>
<gene>
    <name evidence="2" type="ORF">MUK42_13014</name>
</gene>
<protein>
    <submittedName>
        <fullName evidence="2">Uncharacterized protein</fullName>
    </submittedName>
</protein>
<name>A0A9E7F6S9_9LILI</name>
<reference evidence="2" key="1">
    <citation type="submission" date="2022-05" db="EMBL/GenBank/DDBJ databases">
        <title>The Musa troglodytarum L. genome provides insights into the mechanism of non-climacteric behaviour and enrichment of carotenoids.</title>
        <authorList>
            <person name="Wang J."/>
        </authorList>
    </citation>
    <scope>NUCLEOTIDE SEQUENCE</scope>
    <source>
        <tissue evidence="2">Leaf</tissue>
    </source>
</reference>
<keyword evidence="3" id="KW-1185">Reference proteome</keyword>
<dbReference type="Proteomes" id="UP001055439">
    <property type="component" value="Chromosome 2"/>
</dbReference>
<evidence type="ECO:0000256" key="1">
    <source>
        <dbReference type="SAM" id="MobiDB-lite"/>
    </source>
</evidence>
<evidence type="ECO:0000313" key="2">
    <source>
        <dbReference type="EMBL" id="URD89692.1"/>
    </source>
</evidence>
<feature type="region of interest" description="Disordered" evidence="1">
    <location>
        <begin position="20"/>
        <end position="40"/>
    </location>
</feature>
<proteinExistence type="predicted"/>
<dbReference type="EMBL" id="CP097504">
    <property type="protein sequence ID" value="URD89692.1"/>
    <property type="molecule type" value="Genomic_DNA"/>
</dbReference>
<accession>A0A9E7F6S9</accession>
<organism evidence="2 3">
    <name type="scientific">Musa troglodytarum</name>
    <name type="common">fe'i banana</name>
    <dbReference type="NCBI Taxonomy" id="320322"/>
    <lineage>
        <taxon>Eukaryota</taxon>
        <taxon>Viridiplantae</taxon>
        <taxon>Streptophyta</taxon>
        <taxon>Embryophyta</taxon>
        <taxon>Tracheophyta</taxon>
        <taxon>Spermatophyta</taxon>
        <taxon>Magnoliopsida</taxon>
        <taxon>Liliopsida</taxon>
        <taxon>Zingiberales</taxon>
        <taxon>Musaceae</taxon>
        <taxon>Musa</taxon>
    </lineage>
</organism>